<sequence length="256" mass="28641">MNSIAPAFGNGEVMANQQDWDTSLGEQKKQPALRVGPIFGVLPYDGYRNPLTRSSTTSRVSMAIATPATGGQRKVYHFDGQREMAVALEALLSPELYKLEVQLPPIPYRGRNGKLRSHSFDLRITFRDGFRRAVFVRNGRSLARPETQAEIAAIFEATPKSFADDKVVVNGDQYTRGYRDNLLRVWEASKAADPDVDAYVLDRARSTTFWLMKDLIACCDLPSGKTFDAILRLIGQGLLGANWHAVIWPHSRIWLA</sequence>
<evidence type="ECO:0008006" key="3">
    <source>
        <dbReference type="Google" id="ProtNLM"/>
    </source>
</evidence>
<organism evidence="1 2">
    <name type="scientific">Ruegeria arenilitoris</name>
    <dbReference type="NCBI Taxonomy" id="1173585"/>
    <lineage>
        <taxon>Bacteria</taxon>
        <taxon>Pseudomonadati</taxon>
        <taxon>Pseudomonadota</taxon>
        <taxon>Alphaproteobacteria</taxon>
        <taxon>Rhodobacterales</taxon>
        <taxon>Roseobacteraceae</taxon>
        <taxon>Ruegeria</taxon>
    </lineage>
</organism>
<keyword evidence="2" id="KW-1185">Reference proteome</keyword>
<gene>
    <name evidence="1" type="ORF">RUA8715_02481</name>
</gene>
<reference evidence="2" key="1">
    <citation type="submission" date="2017-05" db="EMBL/GenBank/DDBJ databases">
        <authorList>
            <person name="Rodrigo-Torres L."/>
            <person name="Arahal R. D."/>
            <person name="Lucena T."/>
        </authorList>
    </citation>
    <scope>NUCLEOTIDE SEQUENCE [LARGE SCALE GENOMIC DNA]</scope>
    <source>
        <strain evidence="2">CECT 8715</strain>
    </source>
</reference>
<dbReference type="Proteomes" id="UP000202485">
    <property type="component" value="Unassembled WGS sequence"/>
</dbReference>
<dbReference type="AlphaFoldDB" id="A0A238KPJ8"/>
<evidence type="ECO:0000313" key="2">
    <source>
        <dbReference type="Proteomes" id="UP000202485"/>
    </source>
</evidence>
<proteinExistence type="predicted"/>
<dbReference type="EMBL" id="FXYG01000003">
    <property type="protein sequence ID" value="SMX44587.1"/>
    <property type="molecule type" value="Genomic_DNA"/>
</dbReference>
<evidence type="ECO:0000313" key="1">
    <source>
        <dbReference type="EMBL" id="SMX44587.1"/>
    </source>
</evidence>
<protein>
    <recommendedName>
        <fullName evidence="3">TnsA endonuclease N-terminal domain-containing protein</fullName>
    </recommendedName>
</protein>
<name>A0A238KPJ8_9RHOB</name>
<accession>A0A238KPJ8</accession>